<sequence>MLYFIKFVYSFVLPPGIIIVFLALLSLWMLWKKLRGTAAFLITITLMLYLVSTPLVADPLMRTLENRYPQPSELSGDVLVVLGGGAVTGTPDVDGVGNMGGSAANRLLTAVRLHRESGLPILFSGGKVYADSGNEGDIARRQLIGLGVAPEDILIENRSLNTAQNAEYSVELMKEHDLSRAVLVTAGFQMARAVTEFKHAGMEVQPYPTAYESSSSAAAAWYPGKLAPSADAIGKVSTVLKEYLGSLAAAF</sequence>
<dbReference type="GO" id="GO:0005886">
    <property type="term" value="C:plasma membrane"/>
    <property type="evidence" value="ECO:0007669"/>
    <property type="project" value="TreeGrafter"/>
</dbReference>
<proteinExistence type="predicted"/>
<keyword evidence="1" id="KW-0812">Transmembrane</keyword>
<dbReference type="InterPro" id="IPR003848">
    <property type="entry name" value="DUF218"/>
</dbReference>
<evidence type="ECO:0000259" key="2">
    <source>
        <dbReference type="Pfam" id="PF02698"/>
    </source>
</evidence>
<dbReference type="OrthoDB" id="9782395at2"/>
<dbReference type="Pfam" id="PF02698">
    <property type="entry name" value="DUF218"/>
    <property type="match status" value="1"/>
</dbReference>
<organism evidence="3 4">
    <name type="scientific">Paenibacillus stellifer</name>
    <dbReference type="NCBI Taxonomy" id="169760"/>
    <lineage>
        <taxon>Bacteria</taxon>
        <taxon>Bacillati</taxon>
        <taxon>Bacillota</taxon>
        <taxon>Bacilli</taxon>
        <taxon>Bacillales</taxon>
        <taxon>Paenibacillaceae</taxon>
        <taxon>Paenibacillus</taxon>
    </lineage>
</organism>
<dbReference type="PANTHER" id="PTHR30336:SF4">
    <property type="entry name" value="ENVELOPE BIOGENESIS FACTOR ELYC"/>
    <property type="match status" value="1"/>
</dbReference>
<reference evidence="3 4" key="1">
    <citation type="submission" date="2014-08" db="EMBL/GenBank/DDBJ databases">
        <title>Comparative genomics of the Paenibacillus odorifer group.</title>
        <authorList>
            <person name="den Bakker H.C."/>
            <person name="Tsai Y.-C."/>
            <person name="Martin N."/>
            <person name="Korlach J."/>
            <person name="Wiedmann M."/>
        </authorList>
    </citation>
    <scope>NUCLEOTIDE SEQUENCE [LARGE SCALE GENOMIC DNA]</scope>
    <source>
        <strain evidence="3 4">DSM 14472</strain>
    </source>
</reference>
<protein>
    <submittedName>
        <fullName evidence="3">Membrane protein</fullName>
    </submittedName>
</protein>
<dbReference type="KEGG" id="pste:PSTEL_18640"/>
<dbReference type="Gene3D" id="3.40.50.620">
    <property type="entry name" value="HUPs"/>
    <property type="match status" value="1"/>
</dbReference>
<dbReference type="HOGENOM" id="CLU_053514_1_1_9"/>
<dbReference type="AlphaFoldDB" id="A0A089LXH5"/>
<dbReference type="InterPro" id="IPR014729">
    <property type="entry name" value="Rossmann-like_a/b/a_fold"/>
</dbReference>
<keyword evidence="1" id="KW-1133">Transmembrane helix</keyword>
<dbReference type="CDD" id="cd06259">
    <property type="entry name" value="YdcF-like"/>
    <property type="match status" value="1"/>
</dbReference>
<evidence type="ECO:0000313" key="3">
    <source>
        <dbReference type="EMBL" id="AIQ64830.1"/>
    </source>
</evidence>
<name>A0A089LXH5_9BACL</name>
<dbReference type="GO" id="GO:0000270">
    <property type="term" value="P:peptidoglycan metabolic process"/>
    <property type="evidence" value="ECO:0007669"/>
    <property type="project" value="TreeGrafter"/>
</dbReference>
<keyword evidence="4" id="KW-1185">Reference proteome</keyword>
<dbReference type="PANTHER" id="PTHR30336">
    <property type="entry name" value="INNER MEMBRANE PROTEIN, PROBABLE PERMEASE"/>
    <property type="match status" value="1"/>
</dbReference>
<feature type="transmembrane region" description="Helical" evidence="1">
    <location>
        <begin position="37"/>
        <end position="57"/>
    </location>
</feature>
<dbReference type="STRING" id="169760.PSTEL_18640"/>
<gene>
    <name evidence="3" type="ORF">PSTEL_18640</name>
</gene>
<dbReference type="GO" id="GO:0043164">
    <property type="term" value="P:Gram-negative-bacterium-type cell wall biogenesis"/>
    <property type="evidence" value="ECO:0007669"/>
    <property type="project" value="TreeGrafter"/>
</dbReference>
<accession>A0A089LXH5</accession>
<keyword evidence="1" id="KW-0472">Membrane</keyword>
<feature type="transmembrane region" description="Helical" evidence="1">
    <location>
        <begin position="7"/>
        <end position="31"/>
    </location>
</feature>
<evidence type="ECO:0000313" key="4">
    <source>
        <dbReference type="Proteomes" id="UP000029507"/>
    </source>
</evidence>
<dbReference type="RefSeq" id="WP_038697403.1">
    <property type="nucleotide sequence ID" value="NZ_CP009286.1"/>
</dbReference>
<dbReference type="EMBL" id="CP009286">
    <property type="protein sequence ID" value="AIQ64830.1"/>
    <property type="molecule type" value="Genomic_DNA"/>
</dbReference>
<dbReference type="InterPro" id="IPR051599">
    <property type="entry name" value="Cell_Envelope_Assoc"/>
</dbReference>
<feature type="domain" description="DUF218" evidence="2">
    <location>
        <begin position="77"/>
        <end position="245"/>
    </location>
</feature>
<dbReference type="Proteomes" id="UP000029507">
    <property type="component" value="Chromosome"/>
</dbReference>
<evidence type="ECO:0000256" key="1">
    <source>
        <dbReference type="SAM" id="Phobius"/>
    </source>
</evidence>